<keyword evidence="3" id="KW-1185">Reference proteome</keyword>
<sequence length="70" mass="8208">MWWPQFLEGLRADVNVEYRVHMRRPRLLKTLMIPEVYTNAAEKKSPVRGTGGRRHNKAPLQDTKPLILLL</sequence>
<proteinExistence type="predicted"/>
<evidence type="ECO:0000313" key="3">
    <source>
        <dbReference type="Proteomes" id="UP001335648"/>
    </source>
</evidence>
<dbReference type="EMBL" id="JAULUE010002053">
    <property type="protein sequence ID" value="KAK5896601.1"/>
    <property type="molecule type" value="Genomic_DNA"/>
</dbReference>
<reference evidence="2 3" key="1">
    <citation type="journal article" date="2023" name="Mol. Biol. Evol.">
        <title>Genomics of Secondarily Temperate Adaptation in the Only Non-Antarctic Icefish.</title>
        <authorList>
            <person name="Rivera-Colon A.G."/>
            <person name="Rayamajhi N."/>
            <person name="Minhas B.F."/>
            <person name="Madrigal G."/>
            <person name="Bilyk K.T."/>
            <person name="Yoon V."/>
            <person name="Hune M."/>
            <person name="Gregory S."/>
            <person name="Cheng C.H.C."/>
            <person name="Catchen J.M."/>
        </authorList>
    </citation>
    <scope>NUCLEOTIDE SEQUENCE [LARGE SCALE GENOMIC DNA]</scope>
    <source>
        <strain evidence="2">JC2023a</strain>
    </source>
</reference>
<comment type="caution">
    <text evidence="2">The sequence shown here is derived from an EMBL/GenBank/DDBJ whole genome shotgun (WGS) entry which is preliminary data.</text>
</comment>
<organism evidence="2 3">
    <name type="scientific">Champsocephalus esox</name>
    <name type="common">pike icefish</name>
    <dbReference type="NCBI Taxonomy" id="159716"/>
    <lineage>
        <taxon>Eukaryota</taxon>
        <taxon>Metazoa</taxon>
        <taxon>Chordata</taxon>
        <taxon>Craniata</taxon>
        <taxon>Vertebrata</taxon>
        <taxon>Euteleostomi</taxon>
        <taxon>Actinopterygii</taxon>
        <taxon>Neopterygii</taxon>
        <taxon>Teleostei</taxon>
        <taxon>Neoteleostei</taxon>
        <taxon>Acanthomorphata</taxon>
        <taxon>Eupercaria</taxon>
        <taxon>Perciformes</taxon>
        <taxon>Notothenioidei</taxon>
        <taxon>Channichthyidae</taxon>
        <taxon>Champsocephalus</taxon>
    </lineage>
</organism>
<dbReference type="AlphaFoldDB" id="A0AAN8GZ04"/>
<feature type="region of interest" description="Disordered" evidence="1">
    <location>
        <begin position="42"/>
        <end position="64"/>
    </location>
</feature>
<name>A0AAN8GZ04_9TELE</name>
<evidence type="ECO:0000313" key="2">
    <source>
        <dbReference type="EMBL" id="KAK5896601.1"/>
    </source>
</evidence>
<dbReference type="Proteomes" id="UP001335648">
    <property type="component" value="Unassembled WGS sequence"/>
</dbReference>
<protein>
    <submittedName>
        <fullName evidence="2">Uncharacterized protein</fullName>
    </submittedName>
</protein>
<evidence type="ECO:0000256" key="1">
    <source>
        <dbReference type="SAM" id="MobiDB-lite"/>
    </source>
</evidence>
<accession>A0AAN8GZ04</accession>
<gene>
    <name evidence="2" type="ORF">CesoFtcFv8_009743</name>
</gene>